<dbReference type="PANTHER" id="PTHR21373:SF0">
    <property type="entry name" value="N-ALPHA-ACETYLTRANSFERASE 35, NATC AUXILIARY SUBUNIT"/>
    <property type="match status" value="1"/>
</dbReference>
<keyword evidence="6" id="KW-0539">Nucleus</keyword>
<feature type="compositionally biased region" description="Low complexity" evidence="7">
    <location>
        <begin position="1044"/>
        <end position="1056"/>
    </location>
</feature>
<evidence type="ECO:0000256" key="4">
    <source>
        <dbReference type="ARBA" id="ARBA00023015"/>
    </source>
</evidence>
<dbReference type="CDD" id="cd12148">
    <property type="entry name" value="fungal_TF_MHR"/>
    <property type="match status" value="1"/>
</dbReference>
<keyword evidence="4" id="KW-0805">Transcription regulation</keyword>
<protein>
    <recommendedName>
        <fullName evidence="8">Xylanolytic transcriptional activator regulatory domain-containing protein</fullName>
    </recommendedName>
</protein>
<evidence type="ECO:0000259" key="8">
    <source>
        <dbReference type="SMART" id="SM00906"/>
    </source>
</evidence>
<evidence type="ECO:0000313" key="9">
    <source>
        <dbReference type="EMBL" id="OJI80546.1"/>
    </source>
</evidence>
<dbReference type="GO" id="GO:0008270">
    <property type="term" value="F:zinc ion binding"/>
    <property type="evidence" value="ECO:0007669"/>
    <property type="project" value="InterPro"/>
</dbReference>
<dbReference type="VEuPathDB" id="FungiDB:ASPTUDRAFT_59240"/>
<comment type="subcellular location">
    <subcellularLocation>
        <location evidence="1">Cytoplasm</location>
    </subcellularLocation>
</comment>
<reference evidence="10" key="1">
    <citation type="journal article" date="2017" name="Genome Biol.">
        <title>Comparative genomics reveals high biological diversity and specific adaptations in the industrially and medically important fungal genus Aspergillus.</title>
        <authorList>
            <person name="de Vries R.P."/>
            <person name="Riley R."/>
            <person name="Wiebenga A."/>
            <person name="Aguilar-Osorio G."/>
            <person name="Amillis S."/>
            <person name="Uchima C.A."/>
            <person name="Anderluh G."/>
            <person name="Asadollahi M."/>
            <person name="Askin M."/>
            <person name="Barry K."/>
            <person name="Battaglia E."/>
            <person name="Bayram O."/>
            <person name="Benocci T."/>
            <person name="Braus-Stromeyer S.A."/>
            <person name="Caldana C."/>
            <person name="Canovas D."/>
            <person name="Cerqueira G.C."/>
            <person name="Chen F."/>
            <person name="Chen W."/>
            <person name="Choi C."/>
            <person name="Clum A."/>
            <person name="Dos Santos R.A."/>
            <person name="Damasio A.R."/>
            <person name="Diallinas G."/>
            <person name="Emri T."/>
            <person name="Fekete E."/>
            <person name="Flipphi M."/>
            <person name="Freyberg S."/>
            <person name="Gallo A."/>
            <person name="Gournas C."/>
            <person name="Habgood R."/>
            <person name="Hainaut M."/>
            <person name="Harispe M.L."/>
            <person name="Henrissat B."/>
            <person name="Hilden K.S."/>
            <person name="Hope R."/>
            <person name="Hossain A."/>
            <person name="Karabika E."/>
            <person name="Karaffa L."/>
            <person name="Karanyi Z."/>
            <person name="Krasevec N."/>
            <person name="Kuo A."/>
            <person name="Kusch H."/>
            <person name="LaButti K."/>
            <person name="Lagendijk E.L."/>
            <person name="Lapidus A."/>
            <person name="Levasseur A."/>
            <person name="Lindquist E."/>
            <person name="Lipzen A."/>
            <person name="Logrieco A.F."/>
            <person name="MacCabe A."/>
            <person name="Maekelae M.R."/>
            <person name="Malavazi I."/>
            <person name="Melin P."/>
            <person name="Meyer V."/>
            <person name="Mielnichuk N."/>
            <person name="Miskei M."/>
            <person name="Molnar A.P."/>
            <person name="Mule G."/>
            <person name="Ngan C.Y."/>
            <person name="Orejas M."/>
            <person name="Orosz E."/>
            <person name="Ouedraogo J.P."/>
            <person name="Overkamp K.M."/>
            <person name="Park H.-S."/>
            <person name="Perrone G."/>
            <person name="Piumi F."/>
            <person name="Punt P.J."/>
            <person name="Ram A.F."/>
            <person name="Ramon A."/>
            <person name="Rauscher S."/>
            <person name="Record E."/>
            <person name="Riano-Pachon D.M."/>
            <person name="Robert V."/>
            <person name="Roehrig J."/>
            <person name="Ruller R."/>
            <person name="Salamov A."/>
            <person name="Salih N.S."/>
            <person name="Samson R.A."/>
            <person name="Sandor E."/>
            <person name="Sanguinetti M."/>
            <person name="Schuetze T."/>
            <person name="Sepcic K."/>
            <person name="Shelest E."/>
            <person name="Sherlock G."/>
            <person name="Sophianopoulou V."/>
            <person name="Squina F.M."/>
            <person name="Sun H."/>
            <person name="Susca A."/>
            <person name="Todd R.B."/>
            <person name="Tsang A."/>
            <person name="Unkles S.E."/>
            <person name="van de Wiele N."/>
            <person name="van Rossen-Uffink D."/>
            <person name="Oliveira J.V."/>
            <person name="Vesth T.C."/>
            <person name="Visser J."/>
            <person name="Yu J.-H."/>
            <person name="Zhou M."/>
            <person name="Andersen M.R."/>
            <person name="Archer D.B."/>
            <person name="Baker S.E."/>
            <person name="Benoit I."/>
            <person name="Brakhage A.A."/>
            <person name="Braus G.H."/>
            <person name="Fischer R."/>
            <person name="Frisvad J.C."/>
            <person name="Goldman G.H."/>
            <person name="Houbraken J."/>
            <person name="Oakley B."/>
            <person name="Pocsi I."/>
            <person name="Scazzocchio C."/>
            <person name="Seiboth B."/>
            <person name="vanKuyk P.A."/>
            <person name="Wortman J."/>
            <person name="Dyer P.S."/>
            <person name="Grigoriev I.V."/>
        </authorList>
    </citation>
    <scope>NUCLEOTIDE SEQUENCE [LARGE SCALE GENOMIC DNA]</scope>
    <source>
        <strain evidence="10">CBS 134.48</strain>
    </source>
</reference>
<dbReference type="EMBL" id="KV878207">
    <property type="protein sequence ID" value="OJI80546.1"/>
    <property type="molecule type" value="Genomic_DNA"/>
</dbReference>
<dbReference type="InterPro" id="IPR007219">
    <property type="entry name" value="XnlR_reg_dom"/>
</dbReference>
<keyword evidence="10" id="KW-1185">Reference proteome</keyword>
<dbReference type="Pfam" id="PF04082">
    <property type="entry name" value="Fungal_trans"/>
    <property type="match status" value="1"/>
</dbReference>
<dbReference type="Pfam" id="PF25789">
    <property type="entry name" value="TPR_NAA35"/>
    <property type="match status" value="1"/>
</dbReference>
<dbReference type="Proteomes" id="UP000184304">
    <property type="component" value="Unassembled WGS sequence"/>
</dbReference>
<feature type="region of interest" description="Disordered" evidence="7">
    <location>
        <begin position="1039"/>
        <end position="1071"/>
    </location>
</feature>
<dbReference type="InterPro" id="IPR007244">
    <property type="entry name" value="Naa35_N"/>
</dbReference>
<dbReference type="InterPro" id="IPR057983">
    <property type="entry name" value="NAA35-like_N"/>
</dbReference>
<organism evidence="9 10">
    <name type="scientific">Aspergillus tubingensis (strain CBS 134.48)</name>
    <dbReference type="NCBI Taxonomy" id="767770"/>
    <lineage>
        <taxon>Eukaryota</taxon>
        <taxon>Fungi</taxon>
        <taxon>Dikarya</taxon>
        <taxon>Ascomycota</taxon>
        <taxon>Pezizomycotina</taxon>
        <taxon>Eurotiomycetes</taxon>
        <taxon>Eurotiomycetidae</taxon>
        <taxon>Eurotiales</taxon>
        <taxon>Aspergillaceae</taxon>
        <taxon>Aspergillus</taxon>
        <taxon>Aspergillus subgen. Circumdati</taxon>
    </lineage>
</organism>
<dbReference type="OMA" id="QMEWIVQ"/>
<dbReference type="GO" id="GO:0006351">
    <property type="term" value="P:DNA-templated transcription"/>
    <property type="evidence" value="ECO:0007669"/>
    <property type="project" value="InterPro"/>
</dbReference>
<evidence type="ECO:0000256" key="5">
    <source>
        <dbReference type="ARBA" id="ARBA00023163"/>
    </source>
</evidence>
<dbReference type="STRING" id="767770.A0A1L9MU18"/>
<evidence type="ECO:0000313" key="10">
    <source>
        <dbReference type="Proteomes" id="UP000184304"/>
    </source>
</evidence>
<comment type="similarity">
    <text evidence="2">Belongs to the MAK10 family.</text>
</comment>
<dbReference type="GO" id="GO:0031417">
    <property type="term" value="C:NatC complex"/>
    <property type="evidence" value="ECO:0007669"/>
    <property type="project" value="InterPro"/>
</dbReference>
<name>A0A1L9MU18_ASPTC</name>
<dbReference type="GO" id="GO:0003677">
    <property type="term" value="F:DNA binding"/>
    <property type="evidence" value="ECO:0007669"/>
    <property type="project" value="InterPro"/>
</dbReference>
<evidence type="ECO:0000256" key="7">
    <source>
        <dbReference type="SAM" id="MobiDB-lite"/>
    </source>
</evidence>
<dbReference type="PANTHER" id="PTHR21373">
    <property type="entry name" value="GLUCOSE REPRESSIBLE PROTEIN MAK10"/>
    <property type="match status" value="1"/>
</dbReference>
<proteinExistence type="inferred from homology"/>
<evidence type="ECO:0000256" key="2">
    <source>
        <dbReference type="ARBA" id="ARBA00006289"/>
    </source>
</evidence>
<keyword evidence="5" id="KW-0804">Transcription</keyword>
<accession>A0A1L9MU18</accession>
<evidence type="ECO:0000256" key="3">
    <source>
        <dbReference type="ARBA" id="ARBA00022490"/>
    </source>
</evidence>
<dbReference type="AlphaFoldDB" id="A0A1L9MU18"/>
<dbReference type="Pfam" id="PF04112">
    <property type="entry name" value="Mak10"/>
    <property type="match status" value="1"/>
</dbReference>
<keyword evidence="3" id="KW-0963">Cytoplasm</keyword>
<dbReference type="InterPro" id="IPR057982">
    <property type="entry name" value="TPR_NAA35"/>
</dbReference>
<gene>
    <name evidence="9" type="ORF">ASPTUDRAFT_59240</name>
</gene>
<dbReference type="OrthoDB" id="269405at2759"/>
<evidence type="ECO:0000256" key="1">
    <source>
        <dbReference type="ARBA" id="ARBA00004496"/>
    </source>
</evidence>
<sequence length="1097" mass="124333">MLPNNSFPVSTMRVVTQSVVPRDITDEFTSAASKLKTGQLVKDDYFTLFEAVGALEIMDSKMDSGYLGPGENHAQALDDDYDVTRELSPEEVLGIMDGLLCHEMAWHMGHPLSQTLFTSLYLDKLLWPVPKSLDEATFSRGRAASNDKEAPIVHLVLRAYCLALLKCCDFVHARVATEYYFEEEDFVTQLYNRSLLSQFEPEPFYDLLHQAIYWVDEQKDKLDEKVLQAIKTRLLFRRDFLKGMEQDIEVSETRSKEPFLACLPQLDDMARSTTLGAQVPDSFSWKIQRKLASTVPPRPMVNINFDDALAHLRRLCQDAIDIQEVIGYRGPYNFKVTVWTLLSRKPQPSVYIRSLVQSMIVNNMTILGAVPVKQFLYDELAELVLPSSILLQANMDDIEVPSDPRFQIAKQMDAFVQRFSQPFVDTFRSSCLNRCRIRRTAEDLDEQLRTLSKEPPLMLANGDATYSYPLSSWAYHQKLVQFRLILQLGFELSIYAPEELPGMYWYLSHICSTHLGHIDRIRTFTVATAKRNLPDVAAKKRDALERHAALQKSLKLLERLTTQIVAIDAFAISLHALYVLLARHRVLPTASAPQAYSSDRLRYELRMKPFLSITLPELVPYDEYRREAVLEGDSDEIVLERATKAISEARKAWEATLANGAFIRDSDGEESPAPAIEEDWKRDIKDTKRACIGASIAIGTVKEALEKRTPKEPTDEAANSPSVNLRPSLEVIQILLIIGSVLSYNMNAGASYTLLGMTERMCMVLGLHVETSGFSRATQAARRRVWWAMAFQNSHFSLAYDRPSITMINQPEIPYDPKSMPGHRGYFETLCRLIQVVLDMLRGLMFTHHSHLRYHEIREYKQRIERIIAEAAPHLKSRERCATLGEHIERTELRLHSSYFISLMCRVSLDPDTPMDEQRREVVREDCLTNLINTIEAFIELHSINSHASRTWISLQRTIASAFLLVANNNDQLHPQTWDLIEKLEAALSDHVHDDKSSDHNSKTDTAKHLASSLHALREVSAAFRARKTRHRVVPKVVPSLQNTSPATSFASPSSTLGSGVPAYSSSQSVSPDGHIDNILNQVSDVMLFPSMSSGNA</sequence>
<feature type="domain" description="Xylanolytic transcriptional activator regulatory" evidence="8">
    <location>
        <begin position="751"/>
        <end position="823"/>
    </location>
</feature>
<evidence type="ECO:0000256" key="6">
    <source>
        <dbReference type="ARBA" id="ARBA00023242"/>
    </source>
</evidence>
<dbReference type="SMART" id="SM00906">
    <property type="entry name" value="Fungal_trans"/>
    <property type="match status" value="1"/>
</dbReference>